<keyword evidence="1" id="KW-0472">Membrane</keyword>
<evidence type="ECO:0000313" key="3">
    <source>
        <dbReference type="Proteomes" id="UP001596445"/>
    </source>
</evidence>
<gene>
    <name evidence="2" type="ORF">ACFQQG_03845</name>
</gene>
<comment type="caution">
    <text evidence="2">The sequence shown here is derived from an EMBL/GenBank/DDBJ whole genome shotgun (WGS) entry which is preliminary data.</text>
</comment>
<keyword evidence="1" id="KW-1133">Transmembrane helix</keyword>
<dbReference type="RefSeq" id="WP_267163217.1">
    <property type="nucleotide sequence ID" value="NZ_CP112972.1"/>
</dbReference>
<reference evidence="2 3" key="1">
    <citation type="journal article" date="2019" name="Int. J. Syst. Evol. Microbiol.">
        <title>The Global Catalogue of Microorganisms (GCM) 10K type strain sequencing project: providing services to taxonomists for standard genome sequencing and annotation.</title>
        <authorList>
            <consortium name="The Broad Institute Genomics Platform"/>
            <consortium name="The Broad Institute Genome Sequencing Center for Infectious Disease"/>
            <person name="Wu L."/>
            <person name="Ma J."/>
        </authorList>
    </citation>
    <scope>NUCLEOTIDE SEQUENCE [LARGE SCALE GENOMIC DNA]</scope>
    <source>
        <strain evidence="2 3">JCM 30072</strain>
    </source>
</reference>
<dbReference type="AlphaFoldDB" id="A0ABD5VVU7"/>
<dbReference type="Proteomes" id="UP001596445">
    <property type="component" value="Unassembled WGS sequence"/>
</dbReference>
<keyword evidence="3" id="KW-1185">Reference proteome</keyword>
<accession>A0ABD5VVU7</accession>
<name>A0ABD5VVU7_9EURY</name>
<dbReference type="GeneID" id="76629326"/>
<evidence type="ECO:0000256" key="1">
    <source>
        <dbReference type="SAM" id="Phobius"/>
    </source>
</evidence>
<feature type="transmembrane region" description="Helical" evidence="1">
    <location>
        <begin position="12"/>
        <end position="31"/>
    </location>
</feature>
<evidence type="ECO:0000313" key="2">
    <source>
        <dbReference type="EMBL" id="MFC7057463.1"/>
    </source>
</evidence>
<organism evidence="2 3">
    <name type="scientific">Halovenus salina</name>
    <dbReference type="NCBI Taxonomy" id="1510225"/>
    <lineage>
        <taxon>Archaea</taxon>
        <taxon>Methanobacteriati</taxon>
        <taxon>Methanobacteriota</taxon>
        <taxon>Stenosarchaea group</taxon>
        <taxon>Halobacteria</taxon>
        <taxon>Halobacteriales</taxon>
        <taxon>Haloarculaceae</taxon>
        <taxon>Halovenus</taxon>
    </lineage>
</organism>
<sequence length="73" mass="8293">MVDRDEVLELLPHYAALIVIVLVVMGTFRTVVGSQNPLIEFSLVVILVFGYRPLVARIDVIPTPAIWERFENQ</sequence>
<protein>
    <submittedName>
        <fullName evidence="2">Uncharacterized protein</fullName>
    </submittedName>
</protein>
<keyword evidence="1" id="KW-0812">Transmembrane</keyword>
<dbReference type="EMBL" id="JBHSZI010000001">
    <property type="protein sequence ID" value="MFC7057463.1"/>
    <property type="molecule type" value="Genomic_DNA"/>
</dbReference>
<feature type="transmembrane region" description="Helical" evidence="1">
    <location>
        <begin position="38"/>
        <end position="55"/>
    </location>
</feature>
<proteinExistence type="predicted"/>